<dbReference type="PANTHER" id="PTHR21052:SF0">
    <property type="entry name" value="ALPHA-KETOGLUTARATE-DEPENDENT DIOXYGENASE ALKB HOMOLOG 7, MITOCHONDRIAL"/>
    <property type="match status" value="1"/>
</dbReference>
<feature type="compositionally biased region" description="Basic and acidic residues" evidence="2">
    <location>
        <begin position="1"/>
        <end position="12"/>
    </location>
</feature>
<dbReference type="EMBL" id="CAUOFW020005884">
    <property type="protein sequence ID" value="CAK9171989.1"/>
    <property type="molecule type" value="Genomic_DNA"/>
</dbReference>
<dbReference type="Pfam" id="PF13532">
    <property type="entry name" value="2OG-FeII_Oxy_2"/>
    <property type="match status" value="1"/>
</dbReference>
<dbReference type="PROSITE" id="PS51471">
    <property type="entry name" value="FE2OG_OXY"/>
    <property type="match status" value="1"/>
</dbReference>
<keyword evidence="5" id="KW-1185">Reference proteome</keyword>
<evidence type="ECO:0000313" key="4">
    <source>
        <dbReference type="EMBL" id="CAK9171989.1"/>
    </source>
</evidence>
<feature type="region of interest" description="Disordered" evidence="2">
    <location>
        <begin position="1"/>
        <end position="42"/>
    </location>
</feature>
<name>A0ABC8TYV6_9AQUA</name>
<dbReference type="Proteomes" id="UP001642360">
    <property type="component" value="Unassembled WGS sequence"/>
</dbReference>
<protein>
    <recommendedName>
        <fullName evidence="3">Fe2OG dioxygenase domain-containing protein</fullName>
    </recommendedName>
</protein>
<accession>A0ABC8TYV6</accession>
<sequence>MEEHKTLVKDVFGESSDSDDEEEQQLQSKDSSNVDPSESIFGESPNWERIEEINGLWLCRDFLSHDQQSLLLSEIEEEGWLVEASHNQAMRFGNLPVWAIKLSNSIREVVLLSGFVLDSMDNSNCNEDKEVCLFPSDLLWREPLFNQLIVNIYQPGEGICAHVDLMRFEDGIAIVSLESSCVMHFSRVEGGALDIGKEYEMGLPLTKIPVYMTPGSLVLMWGEARYLWKHEINRKPGFQKWEGKDIDQKRRTSITLRKLCPTG</sequence>
<comment type="similarity">
    <text evidence="1">Belongs to the alkB family.</text>
</comment>
<comment type="caution">
    <text evidence="4">The sequence shown here is derived from an EMBL/GenBank/DDBJ whole genome shotgun (WGS) entry which is preliminary data.</text>
</comment>
<dbReference type="PANTHER" id="PTHR21052">
    <property type="entry name" value="SPERMATOGENESIS ASSOCIATED 11-RELATED"/>
    <property type="match status" value="1"/>
</dbReference>
<dbReference type="InterPro" id="IPR037151">
    <property type="entry name" value="AlkB-like_sf"/>
</dbReference>
<evidence type="ECO:0000256" key="2">
    <source>
        <dbReference type="SAM" id="MobiDB-lite"/>
    </source>
</evidence>
<dbReference type="SUPFAM" id="SSF51197">
    <property type="entry name" value="Clavaminate synthase-like"/>
    <property type="match status" value="1"/>
</dbReference>
<dbReference type="InterPro" id="IPR005123">
    <property type="entry name" value="Oxoglu/Fe-dep_dioxygenase_dom"/>
</dbReference>
<gene>
    <name evidence="4" type="ORF">ILEXP_LOCUS41616</name>
</gene>
<dbReference type="InterPro" id="IPR032870">
    <property type="entry name" value="ALKBH7-like"/>
</dbReference>
<evidence type="ECO:0000259" key="3">
    <source>
        <dbReference type="PROSITE" id="PS51471"/>
    </source>
</evidence>
<evidence type="ECO:0000313" key="5">
    <source>
        <dbReference type="Proteomes" id="UP001642360"/>
    </source>
</evidence>
<dbReference type="AlphaFoldDB" id="A0ABC8TYV6"/>
<reference evidence="4 5" key="1">
    <citation type="submission" date="2024-02" db="EMBL/GenBank/DDBJ databases">
        <authorList>
            <person name="Vignale AGUSTIN F."/>
            <person name="Sosa J E."/>
            <person name="Modenutti C."/>
        </authorList>
    </citation>
    <scope>NUCLEOTIDE SEQUENCE [LARGE SCALE GENOMIC DNA]</scope>
</reference>
<organism evidence="4 5">
    <name type="scientific">Ilex paraguariensis</name>
    <name type="common">yerba mate</name>
    <dbReference type="NCBI Taxonomy" id="185542"/>
    <lineage>
        <taxon>Eukaryota</taxon>
        <taxon>Viridiplantae</taxon>
        <taxon>Streptophyta</taxon>
        <taxon>Embryophyta</taxon>
        <taxon>Tracheophyta</taxon>
        <taxon>Spermatophyta</taxon>
        <taxon>Magnoliopsida</taxon>
        <taxon>eudicotyledons</taxon>
        <taxon>Gunneridae</taxon>
        <taxon>Pentapetalae</taxon>
        <taxon>asterids</taxon>
        <taxon>campanulids</taxon>
        <taxon>Aquifoliales</taxon>
        <taxon>Aquifoliaceae</taxon>
        <taxon>Ilex</taxon>
    </lineage>
</organism>
<proteinExistence type="inferred from homology"/>
<dbReference type="Gene3D" id="2.60.120.590">
    <property type="entry name" value="Alpha-ketoglutarate-dependent dioxygenase AlkB-like"/>
    <property type="match status" value="1"/>
</dbReference>
<feature type="domain" description="Fe2OG dioxygenase" evidence="3">
    <location>
        <begin position="144"/>
        <end position="260"/>
    </location>
</feature>
<dbReference type="InterPro" id="IPR027450">
    <property type="entry name" value="AlkB-like"/>
</dbReference>
<evidence type="ECO:0000256" key="1">
    <source>
        <dbReference type="ARBA" id="ARBA00007879"/>
    </source>
</evidence>